<reference evidence="1" key="1">
    <citation type="submission" date="2020-02" db="EMBL/GenBank/DDBJ databases">
        <authorList>
            <person name="Meier V. D."/>
        </authorList>
    </citation>
    <scope>NUCLEOTIDE SEQUENCE</scope>
    <source>
        <strain evidence="1">AVDCRST_MAG56</strain>
    </source>
</reference>
<evidence type="ECO:0000313" key="1">
    <source>
        <dbReference type="EMBL" id="CAA9281481.1"/>
    </source>
</evidence>
<dbReference type="EMBL" id="CADCTQ010000317">
    <property type="protein sequence ID" value="CAA9281481.1"/>
    <property type="molecule type" value="Genomic_DNA"/>
</dbReference>
<protein>
    <submittedName>
        <fullName evidence="1">Uncharacterized protein</fullName>
    </submittedName>
</protein>
<proteinExistence type="predicted"/>
<gene>
    <name evidence="1" type="ORF">AVDCRST_MAG56-3773</name>
</gene>
<organism evidence="1">
    <name type="scientific">uncultured Cytophagales bacterium</name>
    <dbReference type="NCBI Taxonomy" id="158755"/>
    <lineage>
        <taxon>Bacteria</taxon>
        <taxon>Pseudomonadati</taxon>
        <taxon>Bacteroidota</taxon>
        <taxon>Sphingobacteriia</taxon>
        <taxon>Sphingobacteriales</taxon>
        <taxon>environmental samples</taxon>
    </lineage>
</organism>
<accession>A0A6J4JLD9</accession>
<sequence length="42" mass="4396">MPDLMFATGSWGISGKMVISGKFALPFHSSGTYAAAGDSNMR</sequence>
<dbReference type="AlphaFoldDB" id="A0A6J4JLD9"/>
<name>A0A6J4JLD9_9SPHI</name>